<organism evidence="1 2">
    <name type="scientific">Piscinibacter terrae</name>
    <dbReference type="NCBI Taxonomy" id="2496871"/>
    <lineage>
        <taxon>Bacteria</taxon>
        <taxon>Pseudomonadati</taxon>
        <taxon>Pseudomonadota</taxon>
        <taxon>Betaproteobacteria</taxon>
        <taxon>Burkholderiales</taxon>
        <taxon>Sphaerotilaceae</taxon>
        <taxon>Piscinibacter</taxon>
    </lineage>
</organism>
<dbReference type="OrthoDB" id="9800421at2"/>
<accession>A0A3N7HZA8</accession>
<gene>
    <name evidence="1" type="ORF">DZC73_01475</name>
</gene>
<dbReference type="Proteomes" id="UP000267464">
    <property type="component" value="Unassembled WGS sequence"/>
</dbReference>
<evidence type="ECO:0000313" key="2">
    <source>
        <dbReference type="Proteomes" id="UP000267464"/>
    </source>
</evidence>
<keyword evidence="2" id="KW-1185">Reference proteome</keyword>
<dbReference type="AlphaFoldDB" id="A0A3N7HZA8"/>
<name>A0A3N7HZA8_9BURK</name>
<dbReference type="Pfam" id="PF06073">
    <property type="entry name" value="DUF934"/>
    <property type="match status" value="1"/>
</dbReference>
<reference evidence="1 2" key="2">
    <citation type="submission" date="2018-12" db="EMBL/GenBank/DDBJ databases">
        <title>Rhizobacter gummiphilus sp. nov., a rubber-degrading bacterium isolated from the soil of a botanical garden in Japan.</title>
        <authorList>
            <person name="Shunsuke S.S."/>
        </authorList>
    </citation>
    <scope>NUCLEOTIDE SEQUENCE [LARGE SCALE GENOMIC DNA]</scope>
    <source>
        <strain evidence="1 2">S-16</strain>
    </source>
</reference>
<sequence length="177" mass="19905">MKFIDKSKDTWHPIIGEDGPMVTVTPSAHSLLTLSQWHGVRSTWPADLPVGVVYPNDADIEDLVDDLPRLSLVVLQFPKWTDGRAYTQAHLLRARYRFQGEVRAQGEVLVDMMQLLQRTGFDAVALRGDQSLDAAERALRFFPGHYQGDVNERRPLFGRPAGQEYTQEDFVNAGAAI</sequence>
<dbReference type="EMBL" id="QUSW01000001">
    <property type="protein sequence ID" value="RQP26776.1"/>
    <property type="molecule type" value="Genomic_DNA"/>
</dbReference>
<dbReference type="InterPro" id="IPR008318">
    <property type="entry name" value="UCP030820"/>
</dbReference>
<dbReference type="RefSeq" id="WP_124538426.1">
    <property type="nucleotide sequence ID" value="NZ_QUSW01000001.1"/>
</dbReference>
<reference evidence="1 2" key="1">
    <citation type="submission" date="2018-08" db="EMBL/GenBank/DDBJ databases">
        <authorList>
            <person name="Khan S.A."/>
            <person name="Jeon C.O."/>
            <person name="Chun B.H."/>
            <person name="Jeong S.E."/>
        </authorList>
    </citation>
    <scope>NUCLEOTIDE SEQUENCE [LARGE SCALE GENOMIC DNA]</scope>
    <source>
        <strain evidence="1 2">S-16</strain>
    </source>
</reference>
<comment type="caution">
    <text evidence="1">The sequence shown here is derived from an EMBL/GenBank/DDBJ whole genome shotgun (WGS) entry which is preliminary data.</text>
</comment>
<dbReference type="PIRSF" id="PIRSF030820">
    <property type="entry name" value="UCP030820"/>
    <property type="match status" value="1"/>
</dbReference>
<protein>
    <submittedName>
        <fullName evidence="1">DUF934 domain-containing protein</fullName>
    </submittedName>
</protein>
<proteinExistence type="predicted"/>
<evidence type="ECO:0000313" key="1">
    <source>
        <dbReference type="EMBL" id="RQP26776.1"/>
    </source>
</evidence>